<evidence type="ECO:0000259" key="6">
    <source>
        <dbReference type="PROSITE" id="PS50949"/>
    </source>
</evidence>
<dbReference type="InterPro" id="IPR015424">
    <property type="entry name" value="PyrdxlP-dep_Trfase"/>
</dbReference>
<dbReference type="KEGG" id="mbet:N8K70_01900"/>
<proteinExistence type="inferred from homology"/>
<evidence type="ECO:0000256" key="4">
    <source>
        <dbReference type="ARBA" id="ARBA00023125"/>
    </source>
</evidence>
<dbReference type="InterPro" id="IPR036390">
    <property type="entry name" value="WH_DNA-bd_sf"/>
</dbReference>
<dbReference type="AlphaFoldDB" id="A0AA97FJY6"/>
<evidence type="ECO:0000256" key="2">
    <source>
        <dbReference type="ARBA" id="ARBA00022898"/>
    </source>
</evidence>
<dbReference type="CDD" id="cd07377">
    <property type="entry name" value="WHTH_GntR"/>
    <property type="match status" value="1"/>
</dbReference>
<dbReference type="Pfam" id="PF00392">
    <property type="entry name" value="GntR"/>
    <property type="match status" value="1"/>
</dbReference>
<gene>
    <name evidence="7" type="ORF">N8K70_01900</name>
</gene>
<keyword evidence="7" id="KW-0808">Transferase</keyword>
<dbReference type="CDD" id="cd00609">
    <property type="entry name" value="AAT_like"/>
    <property type="match status" value="1"/>
</dbReference>
<dbReference type="GO" id="GO:0003700">
    <property type="term" value="F:DNA-binding transcription factor activity"/>
    <property type="evidence" value="ECO:0007669"/>
    <property type="project" value="InterPro"/>
</dbReference>
<dbReference type="GO" id="GO:0008483">
    <property type="term" value="F:transaminase activity"/>
    <property type="evidence" value="ECO:0007669"/>
    <property type="project" value="UniProtKB-KW"/>
</dbReference>
<dbReference type="InterPro" id="IPR015421">
    <property type="entry name" value="PyrdxlP-dep_Trfase_major"/>
</dbReference>
<protein>
    <submittedName>
        <fullName evidence="7">Aminotransferase class I/II-fold pyridoxal phosphate-dependent enzyme</fullName>
    </submittedName>
</protein>
<organism evidence="7 8">
    <name type="scientific">Microbacterium betulae</name>
    <dbReference type="NCBI Taxonomy" id="2981139"/>
    <lineage>
        <taxon>Bacteria</taxon>
        <taxon>Bacillati</taxon>
        <taxon>Actinomycetota</taxon>
        <taxon>Actinomycetes</taxon>
        <taxon>Micrococcales</taxon>
        <taxon>Microbacteriaceae</taxon>
        <taxon>Microbacterium</taxon>
    </lineage>
</organism>
<dbReference type="PANTHER" id="PTHR46577:SF1">
    <property type="entry name" value="HTH-TYPE TRANSCRIPTIONAL REGULATORY PROTEIN GABR"/>
    <property type="match status" value="1"/>
</dbReference>
<keyword evidence="8" id="KW-1185">Reference proteome</keyword>
<dbReference type="PROSITE" id="PS50949">
    <property type="entry name" value="HTH_GNTR"/>
    <property type="match status" value="1"/>
</dbReference>
<accession>A0AA97FJY6</accession>
<evidence type="ECO:0000256" key="1">
    <source>
        <dbReference type="ARBA" id="ARBA00005384"/>
    </source>
</evidence>
<sequence>MQRIDAEFPDRTPQGIAGVLARLVTDGVLAPGDRLPTVREIASVLSVSPATVSAAWQALARAGVIVSRGRAGTFVRETPRDWLTPRIQGMSGGGEPRLDLSLGTPDPALLPALGPAFSRVSPRAEAGRYRDLPVLPALGSLLEAMWPSRAETITVVDGALDGIDRTLGQLVRFGDRVAVESPGFPHFLDLIEVLGAEPVPLALDSEGVTPASLAAALARRPVAVLVQPRAQNPTGASMTTDRAHELARVIAASRDGDRVVVVEDDHSGPIADAPDVTLGTWLPEQVVHVRSFSKSHGPDLRLAAVGGPARIVERVVARRMLGPAWTSRLLQAVLVDLLTDPASAEVVRAARRAYRDRAGVLADALGARGVDVGRPDGLNLRLPVADERAALVHLAAAGIGVAAGTPFVVGAESAAPFVRVTAGVVAEGAAAIASVLAEAAALSEGERAARP</sequence>
<dbReference type="Proteomes" id="UP001305498">
    <property type="component" value="Chromosome"/>
</dbReference>
<dbReference type="InterPro" id="IPR036388">
    <property type="entry name" value="WH-like_DNA-bd_sf"/>
</dbReference>
<evidence type="ECO:0000313" key="8">
    <source>
        <dbReference type="Proteomes" id="UP001305498"/>
    </source>
</evidence>
<dbReference type="SUPFAM" id="SSF46785">
    <property type="entry name" value="Winged helix' DNA-binding domain"/>
    <property type="match status" value="1"/>
</dbReference>
<dbReference type="GO" id="GO:0003677">
    <property type="term" value="F:DNA binding"/>
    <property type="evidence" value="ECO:0007669"/>
    <property type="project" value="UniProtKB-KW"/>
</dbReference>
<name>A0AA97FJY6_9MICO</name>
<dbReference type="InterPro" id="IPR004839">
    <property type="entry name" value="Aminotransferase_I/II_large"/>
</dbReference>
<feature type="domain" description="HTH gntR-type" evidence="6">
    <location>
        <begin position="10"/>
        <end position="78"/>
    </location>
</feature>
<evidence type="ECO:0000313" key="7">
    <source>
        <dbReference type="EMBL" id="WOF23454.1"/>
    </source>
</evidence>
<dbReference type="SMART" id="SM00345">
    <property type="entry name" value="HTH_GNTR"/>
    <property type="match status" value="1"/>
</dbReference>
<keyword evidence="2" id="KW-0663">Pyridoxal phosphate</keyword>
<dbReference type="Gene3D" id="3.40.640.10">
    <property type="entry name" value="Type I PLP-dependent aspartate aminotransferase-like (Major domain)"/>
    <property type="match status" value="1"/>
</dbReference>
<comment type="similarity">
    <text evidence="1">In the C-terminal section; belongs to the class-I pyridoxal-phosphate-dependent aminotransferase family.</text>
</comment>
<evidence type="ECO:0000256" key="5">
    <source>
        <dbReference type="ARBA" id="ARBA00023163"/>
    </source>
</evidence>
<keyword evidence="3" id="KW-0805">Transcription regulation</keyword>
<dbReference type="InterPro" id="IPR051446">
    <property type="entry name" value="HTH_trans_reg/aminotransferase"/>
</dbReference>
<reference evidence="7 8" key="1">
    <citation type="submission" date="2023-02" db="EMBL/GenBank/DDBJ databases">
        <title>Microbacterium betulae sp. nov., isolated from birch wood.</title>
        <authorList>
            <person name="Pasciak M."/>
            <person name="Pawlik K.J."/>
            <person name="Martynowski D."/>
            <person name="Laczmanski L."/>
            <person name="Ciekot J."/>
            <person name="Szponar B."/>
            <person name="Wojcik-Fatla A."/>
            <person name="Mackiewicz B."/>
            <person name="Farian E."/>
            <person name="Cholewa G."/>
            <person name="Cholewa A."/>
            <person name="Dutkiewicz J."/>
        </authorList>
    </citation>
    <scope>NUCLEOTIDE SEQUENCE [LARGE SCALE GENOMIC DNA]</scope>
    <source>
        <strain evidence="7 8">AB</strain>
    </source>
</reference>
<keyword evidence="4" id="KW-0238">DNA-binding</keyword>
<dbReference type="InterPro" id="IPR000524">
    <property type="entry name" value="Tscrpt_reg_HTH_GntR"/>
</dbReference>
<dbReference type="GO" id="GO:0030170">
    <property type="term" value="F:pyridoxal phosphate binding"/>
    <property type="evidence" value="ECO:0007669"/>
    <property type="project" value="InterPro"/>
</dbReference>
<dbReference type="Gene3D" id="1.10.10.10">
    <property type="entry name" value="Winged helix-like DNA-binding domain superfamily/Winged helix DNA-binding domain"/>
    <property type="match status" value="1"/>
</dbReference>
<dbReference type="EMBL" id="CP118157">
    <property type="protein sequence ID" value="WOF23454.1"/>
    <property type="molecule type" value="Genomic_DNA"/>
</dbReference>
<dbReference type="SUPFAM" id="SSF53383">
    <property type="entry name" value="PLP-dependent transferases"/>
    <property type="match status" value="1"/>
</dbReference>
<dbReference type="RefSeq" id="WP_317139926.1">
    <property type="nucleotide sequence ID" value="NZ_CP118157.1"/>
</dbReference>
<evidence type="ECO:0000256" key="3">
    <source>
        <dbReference type="ARBA" id="ARBA00023015"/>
    </source>
</evidence>
<dbReference type="Pfam" id="PF00155">
    <property type="entry name" value="Aminotran_1_2"/>
    <property type="match status" value="1"/>
</dbReference>
<dbReference type="PANTHER" id="PTHR46577">
    <property type="entry name" value="HTH-TYPE TRANSCRIPTIONAL REGULATORY PROTEIN GABR"/>
    <property type="match status" value="1"/>
</dbReference>
<keyword evidence="7" id="KW-0032">Aminotransferase</keyword>
<keyword evidence="5" id="KW-0804">Transcription</keyword>